<dbReference type="RefSeq" id="WP_193944325.1">
    <property type="nucleotide sequence ID" value="NZ_JADEWB010000268.1"/>
</dbReference>
<keyword evidence="1" id="KW-0808">Transferase</keyword>
<dbReference type="CDD" id="cd14014">
    <property type="entry name" value="STKc_PknB_like"/>
    <property type="match status" value="1"/>
</dbReference>
<evidence type="ECO:0000256" key="5">
    <source>
        <dbReference type="PROSITE-ProRule" id="PRU10141"/>
    </source>
</evidence>
<organism evidence="7 8">
    <name type="scientific">Sphaerospermopsis aphanizomenoides LEGE 00250</name>
    <dbReference type="NCBI Taxonomy" id="2777972"/>
    <lineage>
        <taxon>Bacteria</taxon>
        <taxon>Bacillati</taxon>
        <taxon>Cyanobacteriota</taxon>
        <taxon>Cyanophyceae</taxon>
        <taxon>Nostocales</taxon>
        <taxon>Aphanizomenonaceae</taxon>
        <taxon>Sphaerospermopsis</taxon>
        <taxon>Sphaerospermopsis aphanizomenoides</taxon>
    </lineage>
</organism>
<dbReference type="EMBL" id="JADEWB010000268">
    <property type="protein sequence ID" value="MBE9239119.1"/>
    <property type="molecule type" value="Genomic_DNA"/>
</dbReference>
<keyword evidence="3 7" id="KW-0418">Kinase</keyword>
<accession>A0ABR9VKT5</accession>
<dbReference type="Pfam" id="PF00069">
    <property type="entry name" value="Pkinase"/>
    <property type="match status" value="1"/>
</dbReference>
<comment type="caution">
    <text evidence="7">The sequence shown here is derived from an EMBL/GenBank/DDBJ whole genome shotgun (WGS) entry which is preliminary data.</text>
</comment>
<dbReference type="Proteomes" id="UP000606776">
    <property type="component" value="Unassembled WGS sequence"/>
</dbReference>
<evidence type="ECO:0000313" key="7">
    <source>
        <dbReference type="EMBL" id="MBE9239119.1"/>
    </source>
</evidence>
<dbReference type="InterPro" id="IPR017441">
    <property type="entry name" value="Protein_kinase_ATP_BS"/>
</dbReference>
<sequence>MNTNPHASPENQELLANRYQLQKLIGKGGMGEVFLASDVLLGGTPVAIKFLTQTFTNPTVQANFNREALLSAALSQKSIHIVRAYDYGVSKSGKPFYVMEYLSGKILKELIPVHLSMFLNLTRQICVGLQCAHKGVAIEGKIYPLVHRDIKPANIIVIPDPILGQLVKILDFGIAKFLNTTTSNNTKGFHGTLAYCSPEQLDAGDVDSRADIYSLGVMMFEMLTGQKPWQPETNYFGAWYKVHHFEKPRAIAEVNPYIEIPQQLNDLIMACLEKKPENRPQNMGEIIQILTNIEKSSPQPITTSLDYKSHSASSLVPGTSAKISYSYNKLVWPENKPIQEIVFPQLIDTGKTVVAALYLMLPQQEIKNRVDNKRYNQFVFITSPHPMLLWITVLYHRQLGPKWLPCYLDMQNPHNTQLVSALAANNSYSLILFTLEPPHHCANILSSGIATAQKEKLQAWVKQSEQLPSSSKSHTSKKLLKQQYKQIQTQILAHLEAKSQSTG</sequence>
<evidence type="ECO:0000256" key="4">
    <source>
        <dbReference type="ARBA" id="ARBA00022840"/>
    </source>
</evidence>
<name>A0ABR9VKT5_9CYAN</name>
<evidence type="ECO:0000259" key="6">
    <source>
        <dbReference type="PROSITE" id="PS50011"/>
    </source>
</evidence>
<dbReference type="InterPro" id="IPR008271">
    <property type="entry name" value="Ser/Thr_kinase_AS"/>
</dbReference>
<evidence type="ECO:0000313" key="8">
    <source>
        <dbReference type="Proteomes" id="UP000606776"/>
    </source>
</evidence>
<proteinExistence type="predicted"/>
<dbReference type="SUPFAM" id="SSF56112">
    <property type="entry name" value="Protein kinase-like (PK-like)"/>
    <property type="match status" value="1"/>
</dbReference>
<evidence type="ECO:0000256" key="1">
    <source>
        <dbReference type="ARBA" id="ARBA00022679"/>
    </source>
</evidence>
<dbReference type="Gene3D" id="1.10.510.10">
    <property type="entry name" value="Transferase(Phosphotransferase) domain 1"/>
    <property type="match status" value="1"/>
</dbReference>
<dbReference type="PANTHER" id="PTHR43289">
    <property type="entry name" value="MITOGEN-ACTIVATED PROTEIN KINASE KINASE KINASE 20-RELATED"/>
    <property type="match status" value="1"/>
</dbReference>
<dbReference type="PROSITE" id="PS00108">
    <property type="entry name" value="PROTEIN_KINASE_ST"/>
    <property type="match status" value="1"/>
</dbReference>
<gene>
    <name evidence="7" type="ORF">IQ227_24660</name>
</gene>
<dbReference type="PROSITE" id="PS00107">
    <property type="entry name" value="PROTEIN_KINASE_ATP"/>
    <property type="match status" value="1"/>
</dbReference>
<dbReference type="SMART" id="SM00220">
    <property type="entry name" value="S_TKc"/>
    <property type="match status" value="1"/>
</dbReference>
<dbReference type="PANTHER" id="PTHR43289:SF34">
    <property type="entry name" value="SERINE_THREONINE-PROTEIN KINASE YBDM-RELATED"/>
    <property type="match status" value="1"/>
</dbReference>
<dbReference type="Gene3D" id="3.30.200.20">
    <property type="entry name" value="Phosphorylase Kinase, domain 1"/>
    <property type="match status" value="1"/>
</dbReference>
<keyword evidence="2 5" id="KW-0547">Nucleotide-binding</keyword>
<keyword evidence="4 5" id="KW-0067">ATP-binding</keyword>
<dbReference type="InterPro" id="IPR000719">
    <property type="entry name" value="Prot_kinase_dom"/>
</dbReference>
<dbReference type="GO" id="GO:0004674">
    <property type="term" value="F:protein serine/threonine kinase activity"/>
    <property type="evidence" value="ECO:0007669"/>
    <property type="project" value="UniProtKB-KW"/>
</dbReference>
<dbReference type="InterPro" id="IPR011009">
    <property type="entry name" value="Kinase-like_dom_sf"/>
</dbReference>
<protein>
    <submittedName>
        <fullName evidence="7">Serine/threonine protein kinase</fullName>
    </submittedName>
</protein>
<feature type="domain" description="Protein kinase" evidence="6">
    <location>
        <begin position="19"/>
        <end position="291"/>
    </location>
</feature>
<dbReference type="PROSITE" id="PS50011">
    <property type="entry name" value="PROTEIN_KINASE_DOM"/>
    <property type="match status" value="1"/>
</dbReference>
<feature type="binding site" evidence="5">
    <location>
        <position position="49"/>
    </location>
    <ligand>
        <name>ATP</name>
        <dbReference type="ChEBI" id="CHEBI:30616"/>
    </ligand>
</feature>
<evidence type="ECO:0000256" key="3">
    <source>
        <dbReference type="ARBA" id="ARBA00022777"/>
    </source>
</evidence>
<keyword evidence="7" id="KW-0723">Serine/threonine-protein kinase</keyword>
<evidence type="ECO:0000256" key="2">
    <source>
        <dbReference type="ARBA" id="ARBA00022741"/>
    </source>
</evidence>
<keyword evidence="8" id="KW-1185">Reference proteome</keyword>
<reference evidence="7 8" key="1">
    <citation type="submission" date="2020-10" db="EMBL/GenBank/DDBJ databases">
        <authorList>
            <person name="Castelo-Branco R."/>
            <person name="Eusebio N."/>
            <person name="Adriana R."/>
            <person name="Vieira A."/>
            <person name="Brugerolle De Fraissinette N."/>
            <person name="Rezende De Castro R."/>
            <person name="Schneider M.P."/>
            <person name="Vasconcelos V."/>
            <person name="Leao P.N."/>
        </authorList>
    </citation>
    <scope>NUCLEOTIDE SEQUENCE [LARGE SCALE GENOMIC DNA]</scope>
    <source>
        <strain evidence="7 8">LEGE 00250</strain>
    </source>
</reference>